<evidence type="ECO:0000313" key="1">
    <source>
        <dbReference type="EMBL" id="MCX8523458.1"/>
    </source>
</evidence>
<dbReference type="EMBL" id="JAOVZW010000005">
    <property type="protein sequence ID" value="MCX8523458.1"/>
    <property type="molecule type" value="Genomic_DNA"/>
</dbReference>
<dbReference type="RefSeq" id="WP_267264773.1">
    <property type="nucleotide sequence ID" value="NZ_JAOVZW010000005.1"/>
</dbReference>
<dbReference type="Pfam" id="PF22252">
    <property type="entry name" value="PNGase_F-II_N"/>
    <property type="match status" value="1"/>
</dbReference>
<organism evidence="1 2">
    <name type="scientific">Chryseobacterium formosus</name>
    <dbReference type="NCBI Taxonomy" id="1537363"/>
    <lineage>
        <taxon>Bacteria</taxon>
        <taxon>Pseudomonadati</taxon>
        <taxon>Bacteroidota</taxon>
        <taxon>Flavobacteriia</taxon>
        <taxon>Flavobacteriales</taxon>
        <taxon>Weeksellaceae</taxon>
        <taxon>Chryseobacterium group</taxon>
        <taxon>Chryseobacterium</taxon>
    </lineage>
</organism>
<gene>
    <name evidence="1" type="ORF">OF897_05945</name>
</gene>
<accession>A0ABT3XMU7</accession>
<dbReference type="InterPro" id="IPR005901">
    <property type="entry name" value="GLPGLI"/>
</dbReference>
<protein>
    <submittedName>
        <fullName evidence="1">GLPGLI family protein</fullName>
    </submittedName>
</protein>
<keyword evidence="2" id="KW-1185">Reference proteome</keyword>
<evidence type="ECO:0000313" key="2">
    <source>
        <dbReference type="Proteomes" id="UP001073122"/>
    </source>
</evidence>
<sequence length="254" mass="30120">MRRIYCLLLFLYLQVYFSQNTIVEFAVFTDSDEKTFLNEFLLITPSKESVYMTNSNYDFSSKNALRGTLEDKNAKITTFIKSTDKSIFEYKWKVPELQCLIEDKLIYKWTILDETKEILGYKCYKAKTKFRGREWTVYFTYEIQVNAGPWKFKDLPGLILEAEDSEKQFKFAASKIILNSKVEIPDIILNFFENNKNKFVDYKFYIGKENAMFKDIDSRLAANRPKGLVLKEEFGIRDCDIERSFEWENDSKKP</sequence>
<name>A0ABT3XMU7_9FLAO</name>
<proteinExistence type="predicted"/>
<dbReference type="NCBIfam" id="TIGR01200">
    <property type="entry name" value="GLPGLI"/>
    <property type="match status" value="1"/>
</dbReference>
<dbReference type="Proteomes" id="UP001073122">
    <property type="component" value="Unassembled WGS sequence"/>
</dbReference>
<reference evidence="1" key="1">
    <citation type="submission" date="2022-10" db="EMBL/GenBank/DDBJ databases">
        <title>Chryseobacterium sp. nov., a novel bacterial species.</title>
        <authorList>
            <person name="Cao Y."/>
        </authorList>
    </citation>
    <scope>NUCLEOTIDE SEQUENCE</scope>
    <source>
        <strain evidence="1">CCTCC AB2015118</strain>
    </source>
</reference>
<comment type="caution">
    <text evidence="1">The sequence shown here is derived from an EMBL/GenBank/DDBJ whole genome shotgun (WGS) entry which is preliminary data.</text>
</comment>